<name>A0ABP7M799_9GAMM</name>
<gene>
    <name evidence="2" type="ORF">GCM10022277_09450</name>
</gene>
<feature type="signal peptide" evidence="1">
    <location>
        <begin position="1"/>
        <end position="18"/>
    </location>
</feature>
<evidence type="ECO:0000313" key="3">
    <source>
        <dbReference type="Proteomes" id="UP001501565"/>
    </source>
</evidence>
<protein>
    <submittedName>
        <fullName evidence="2">Uncharacterized protein</fullName>
    </submittedName>
</protein>
<keyword evidence="3" id="KW-1185">Reference proteome</keyword>
<evidence type="ECO:0000313" key="2">
    <source>
        <dbReference type="EMBL" id="GAA3916763.1"/>
    </source>
</evidence>
<sequence>MKKLTLVILMILSTHVFSGECINCTIKFMGCSGKYLGKQSCSIYFNESISNKASCATGTDSGNRMVLDVSNEGEKGILSLAISAKLANQKVTVYGNNTCDIWTTHESINLLYIGEVK</sequence>
<keyword evidence="1" id="KW-0732">Signal</keyword>
<dbReference type="EMBL" id="BAABBN010000004">
    <property type="protein sequence ID" value="GAA3916763.1"/>
    <property type="molecule type" value="Genomic_DNA"/>
</dbReference>
<accession>A0ABP7M799</accession>
<organism evidence="2 3">
    <name type="scientific">Litoribacillus peritrichatus</name>
    <dbReference type="NCBI Taxonomy" id="718191"/>
    <lineage>
        <taxon>Bacteria</taxon>
        <taxon>Pseudomonadati</taxon>
        <taxon>Pseudomonadota</taxon>
        <taxon>Gammaproteobacteria</taxon>
        <taxon>Oceanospirillales</taxon>
        <taxon>Oceanospirillaceae</taxon>
        <taxon>Litoribacillus</taxon>
    </lineage>
</organism>
<feature type="chain" id="PRO_5047516094" evidence="1">
    <location>
        <begin position="19"/>
        <end position="117"/>
    </location>
</feature>
<proteinExistence type="predicted"/>
<dbReference type="Proteomes" id="UP001501565">
    <property type="component" value="Unassembled WGS sequence"/>
</dbReference>
<reference evidence="3" key="1">
    <citation type="journal article" date="2019" name="Int. J. Syst. Evol. Microbiol.">
        <title>The Global Catalogue of Microorganisms (GCM) 10K type strain sequencing project: providing services to taxonomists for standard genome sequencing and annotation.</title>
        <authorList>
            <consortium name="The Broad Institute Genomics Platform"/>
            <consortium name="The Broad Institute Genome Sequencing Center for Infectious Disease"/>
            <person name="Wu L."/>
            <person name="Ma J."/>
        </authorList>
    </citation>
    <scope>NUCLEOTIDE SEQUENCE [LARGE SCALE GENOMIC DNA]</scope>
    <source>
        <strain evidence="3">JCM 17551</strain>
    </source>
</reference>
<evidence type="ECO:0000256" key="1">
    <source>
        <dbReference type="SAM" id="SignalP"/>
    </source>
</evidence>
<dbReference type="RefSeq" id="WP_344796008.1">
    <property type="nucleotide sequence ID" value="NZ_BAABBN010000004.1"/>
</dbReference>
<comment type="caution">
    <text evidence="2">The sequence shown here is derived from an EMBL/GenBank/DDBJ whole genome shotgun (WGS) entry which is preliminary data.</text>
</comment>